<dbReference type="AlphaFoldDB" id="A0A645D150"/>
<dbReference type="NCBIfam" id="TIGR00048">
    <property type="entry name" value="rRNA_mod_RlmN"/>
    <property type="match status" value="1"/>
</dbReference>
<evidence type="ECO:0000256" key="6">
    <source>
        <dbReference type="ARBA" id="ARBA00022603"/>
    </source>
</evidence>
<comment type="cofactor">
    <cofactor evidence="1">
        <name>[4Fe-4S] cluster</name>
        <dbReference type="ChEBI" id="CHEBI:49883"/>
    </cofactor>
</comment>
<evidence type="ECO:0000259" key="13">
    <source>
        <dbReference type="PROSITE" id="PS51918"/>
    </source>
</evidence>
<keyword evidence="9" id="KW-0819">tRNA processing</keyword>
<dbReference type="Pfam" id="PF04055">
    <property type="entry name" value="Radical_SAM"/>
    <property type="match status" value="1"/>
</dbReference>
<keyword evidence="8" id="KW-0949">S-adenosyl-L-methionine</keyword>
<dbReference type="Gene3D" id="3.20.20.70">
    <property type="entry name" value="Aldolase class I"/>
    <property type="match status" value="1"/>
</dbReference>
<keyword evidence="12" id="KW-0411">Iron-sulfur</keyword>
<keyword evidence="4" id="KW-0963">Cytoplasm</keyword>
<evidence type="ECO:0000256" key="5">
    <source>
        <dbReference type="ARBA" id="ARBA00022552"/>
    </source>
</evidence>
<keyword evidence="11" id="KW-0408">Iron</keyword>
<dbReference type="InterPro" id="IPR027492">
    <property type="entry name" value="RNA_MTrfase_RlmN"/>
</dbReference>
<dbReference type="HAMAP" id="MF_01849">
    <property type="entry name" value="RNA_methyltr_RlmN"/>
    <property type="match status" value="1"/>
</dbReference>
<dbReference type="GO" id="GO:0005737">
    <property type="term" value="C:cytoplasm"/>
    <property type="evidence" value="ECO:0007669"/>
    <property type="project" value="UniProtKB-SubCell"/>
</dbReference>
<evidence type="ECO:0000256" key="7">
    <source>
        <dbReference type="ARBA" id="ARBA00022679"/>
    </source>
</evidence>
<dbReference type="InterPro" id="IPR004383">
    <property type="entry name" value="rRNA_lsu_MTrfase_RlmN/Cfr"/>
</dbReference>
<proteinExistence type="inferred from homology"/>
<dbReference type="SUPFAM" id="SSF102114">
    <property type="entry name" value="Radical SAM enzymes"/>
    <property type="match status" value="1"/>
</dbReference>
<dbReference type="GO" id="GO:0051539">
    <property type="term" value="F:4 iron, 4 sulfur cluster binding"/>
    <property type="evidence" value="ECO:0007669"/>
    <property type="project" value="UniProtKB-KW"/>
</dbReference>
<comment type="subcellular location">
    <subcellularLocation>
        <location evidence="2">Cytoplasm</location>
    </subcellularLocation>
</comment>
<evidence type="ECO:0000256" key="1">
    <source>
        <dbReference type="ARBA" id="ARBA00001966"/>
    </source>
</evidence>
<dbReference type="PANTHER" id="PTHR30544">
    <property type="entry name" value="23S RRNA METHYLTRANSFERASE"/>
    <property type="match status" value="1"/>
</dbReference>
<evidence type="ECO:0000256" key="11">
    <source>
        <dbReference type="ARBA" id="ARBA00023004"/>
    </source>
</evidence>
<dbReference type="SFLD" id="SFLDG01062">
    <property type="entry name" value="methyltransferase_(Class_A)"/>
    <property type="match status" value="1"/>
</dbReference>
<keyword evidence="6 14" id="KW-0489">Methyltransferase</keyword>
<dbReference type="InterPro" id="IPR048641">
    <property type="entry name" value="RlmN_N"/>
</dbReference>
<feature type="domain" description="Radical SAM core" evidence="13">
    <location>
        <begin position="96"/>
        <end position="331"/>
    </location>
</feature>
<dbReference type="Pfam" id="PF21016">
    <property type="entry name" value="RlmN_N"/>
    <property type="match status" value="1"/>
</dbReference>
<dbReference type="FunFam" id="3.20.20.70:FF:000014">
    <property type="entry name" value="Probable dual-specificity RNA methyltransferase RlmN"/>
    <property type="match status" value="1"/>
</dbReference>
<dbReference type="EC" id="2.1.1.192" evidence="14"/>
<name>A0A645D150_9ZZZZ</name>
<reference evidence="14" key="1">
    <citation type="submission" date="2019-08" db="EMBL/GenBank/DDBJ databases">
        <authorList>
            <person name="Kucharzyk K."/>
            <person name="Murdoch R.W."/>
            <person name="Higgins S."/>
            <person name="Loffler F."/>
        </authorList>
    </citation>
    <scope>NUCLEOTIDE SEQUENCE</scope>
</reference>
<dbReference type="InterPro" id="IPR013785">
    <property type="entry name" value="Aldolase_TIM"/>
</dbReference>
<dbReference type="Gene3D" id="1.10.150.530">
    <property type="match status" value="1"/>
</dbReference>
<keyword evidence="5" id="KW-0698">rRNA processing</keyword>
<dbReference type="InterPro" id="IPR007197">
    <property type="entry name" value="rSAM"/>
</dbReference>
<sequence length="348" mass="39437">MINLYGQEITKLEKLMLDEDQKKFRATQLYTWIYEKKASSFDEMTDVSLRFREVLKNKYCLDLPTIFTKQEAKDGTVKLLLEMKDGAKVETVLMRYNYGNVLCVSSQVGCNMGCSFCASGLFKKKRDLLPEEMVGQVLVMNKLLDQEGKGQRITHVVVMGTGEPFDNYDNVMDFVRILNHPKALAIGARHITVSTCGIVDKIYRYANEGLQINLAISLHAPNNEIRNKLMKINKVYPLEELMKAVKVYENTAGRRVTFEYILLKGINDSLECADELSDLIRGTLAYVNLIPYNPVIENEYSRSSSNAVHAFLDRLTKRGITATIRKEFGTDIDAACGQLRAKAEANKI</sequence>
<evidence type="ECO:0000256" key="10">
    <source>
        <dbReference type="ARBA" id="ARBA00022723"/>
    </source>
</evidence>
<dbReference type="CDD" id="cd01335">
    <property type="entry name" value="Radical_SAM"/>
    <property type="match status" value="1"/>
</dbReference>
<evidence type="ECO:0000313" key="14">
    <source>
        <dbReference type="EMBL" id="MPM82512.1"/>
    </source>
</evidence>
<dbReference type="SFLD" id="SFLDS00029">
    <property type="entry name" value="Radical_SAM"/>
    <property type="match status" value="1"/>
</dbReference>
<dbReference type="GO" id="GO:0070475">
    <property type="term" value="P:rRNA base methylation"/>
    <property type="evidence" value="ECO:0007669"/>
    <property type="project" value="InterPro"/>
</dbReference>
<comment type="caution">
    <text evidence="14">The sequence shown here is derived from an EMBL/GenBank/DDBJ whole genome shotgun (WGS) entry which is preliminary data.</text>
</comment>
<dbReference type="SFLD" id="SFLDF00275">
    <property type="entry name" value="adenosine_C2_methyltransferase"/>
    <property type="match status" value="1"/>
</dbReference>
<dbReference type="GO" id="GO:0008173">
    <property type="term" value="F:RNA methyltransferase activity"/>
    <property type="evidence" value="ECO:0007669"/>
    <property type="project" value="InterPro"/>
</dbReference>
<evidence type="ECO:0000256" key="3">
    <source>
        <dbReference type="ARBA" id="ARBA00022485"/>
    </source>
</evidence>
<evidence type="ECO:0000256" key="4">
    <source>
        <dbReference type="ARBA" id="ARBA00022490"/>
    </source>
</evidence>
<accession>A0A645D150</accession>
<evidence type="ECO:0000256" key="12">
    <source>
        <dbReference type="ARBA" id="ARBA00023014"/>
    </source>
</evidence>
<dbReference type="PANTHER" id="PTHR30544:SF5">
    <property type="entry name" value="RADICAL SAM CORE DOMAIN-CONTAINING PROTEIN"/>
    <property type="match status" value="1"/>
</dbReference>
<evidence type="ECO:0000256" key="9">
    <source>
        <dbReference type="ARBA" id="ARBA00022694"/>
    </source>
</evidence>
<evidence type="ECO:0000256" key="8">
    <source>
        <dbReference type="ARBA" id="ARBA00022691"/>
    </source>
</evidence>
<evidence type="ECO:0000256" key="2">
    <source>
        <dbReference type="ARBA" id="ARBA00004496"/>
    </source>
</evidence>
<dbReference type="PROSITE" id="PS51918">
    <property type="entry name" value="RADICAL_SAM"/>
    <property type="match status" value="1"/>
</dbReference>
<keyword evidence="3" id="KW-0004">4Fe-4S</keyword>
<keyword evidence="10" id="KW-0479">Metal-binding</keyword>
<dbReference type="InterPro" id="IPR040072">
    <property type="entry name" value="Methyltransferase_A"/>
</dbReference>
<organism evidence="14">
    <name type="scientific">bioreactor metagenome</name>
    <dbReference type="NCBI Taxonomy" id="1076179"/>
    <lineage>
        <taxon>unclassified sequences</taxon>
        <taxon>metagenomes</taxon>
        <taxon>ecological metagenomes</taxon>
    </lineage>
</organism>
<protein>
    <submittedName>
        <fullName evidence="14">Putative dual-specificity RNA methyltransferase RlmN</fullName>
        <ecNumber evidence="14">2.1.1.192</ecNumber>
    </submittedName>
</protein>
<dbReference type="GO" id="GO:0030488">
    <property type="term" value="P:tRNA methylation"/>
    <property type="evidence" value="ECO:0007669"/>
    <property type="project" value="InterPro"/>
</dbReference>
<gene>
    <name evidence="14" type="primary">rlmN_37</name>
    <name evidence="14" type="ORF">SDC9_129573</name>
</gene>
<dbReference type="EMBL" id="VSSQ01031576">
    <property type="protein sequence ID" value="MPM82512.1"/>
    <property type="molecule type" value="Genomic_DNA"/>
</dbReference>
<keyword evidence="7 14" id="KW-0808">Transferase</keyword>
<dbReference type="InterPro" id="IPR058240">
    <property type="entry name" value="rSAM_sf"/>
</dbReference>
<dbReference type="PIRSF" id="PIRSF006004">
    <property type="entry name" value="CHP00048"/>
    <property type="match status" value="1"/>
</dbReference>
<dbReference type="GO" id="GO:0046872">
    <property type="term" value="F:metal ion binding"/>
    <property type="evidence" value="ECO:0007669"/>
    <property type="project" value="UniProtKB-KW"/>
</dbReference>